<proteinExistence type="predicted"/>
<reference evidence="2 3" key="1">
    <citation type="journal article" date="2019" name="Microb. Pathog.">
        <title>Comparison of VITEK 2, MALDI-TOF MS, 16S rRNA gene sequencing, and whole-genome sequencing for identification of Roseomonas mucosa.</title>
        <authorList>
            <person name="Rudolph W.W."/>
            <person name="Gunzer F."/>
            <person name="Trauth M."/>
            <person name="Bunk B."/>
            <person name="Bigge R."/>
            <person name="Schrottner P."/>
        </authorList>
    </citation>
    <scope>NUCLEOTIDE SEQUENCE [LARGE SCALE GENOMIC DNA]</scope>
    <source>
        <strain evidence="2 3">DSM 103800</strain>
    </source>
</reference>
<dbReference type="SMART" id="SM00260">
    <property type="entry name" value="CheW"/>
    <property type="match status" value="1"/>
</dbReference>
<dbReference type="Proteomes" id="UP001258945">
    <property type="component" value="Unassembled WGS sequence"/>
</dbReference>
<evidence type="ECO:0000313" key="3">
    <source>
        <dbReference type="Proteomes" id="UP001258945"/>
    </source>
</evidence>
<name>A0ABU3MID7_9PROT</name>
<dbReference type="RefSeq" id="WP_237183118.1">
    <property type="nucleotide sequence ID" value="NZ_CP015583.1"/>
</dbReference>
<evidence type="ECO:0000259" key="1">
    <source>
        <dbReference type="PROSITE" id="PS50851"/>
    </source>
</evidence>
<dbReference type="SUPFAM" id="SSF50341">
    <property type="entry name" value="CheW-like"/>
    <property type="match status" value="1"/>
</dbReference>
<dbReference type="EMBL" id="JAVVDO010000031">
    <property type="protein sequence ID" value="MDT8332596.1"/>
    <property type="molecule type" value="Genomic_DNA"/>
</dbReference>
<sequence length="208" mass="22481">MLARSLVRSLACDDPPPACHAAEHSSPLVASLSDPNLSLARTEQLVLFAAGGARLALRRGAIRELLPLPRLWAPPGLPRVLAGFLNLGGEAVAVLRLSRLLEPETEIRAEDDAAASIYRHLILLDDGRGRLALLVDRVLDVVRVPAESLQALPAEQSLNGCAEAEIALPDGFARLLAPERLLMERERATLAELEGQARRRLEDWAAPP</sequence>
<keyword evidence="3" id="KW-1185">Reference proteome</keyword>
<feature type="domain" description="CheW-like" evidence="1">
    <location>
        <begin position="42"/>
        <end position="187"/>
    </location>
</feature>
<organism evidence="2 3">
    <name type="scientific">Roseomonas gilardii</name>
    <dbReference type="NCBI Taxonomy" id="257708"/>
    <lineage>
        <taxon>Bacteria</taxon>
        <taxon>Pseudomonadati</taxon>
        <taxon>Pseudomonadota</taxon>
        <taxon>Alphaproteobacteria</taxon>
        <taxon>Acetobacterales</taxon>
        <taxon>Roseomonadaceae</taxon>
        <taxon>Roseomonas</taxon>
    </lineage>
</organism>
<dbReference type="Gene3D" id="2.40.50.180">
    <property type="entry name" value="CheA-289, Domain 4"/>
    <property type="match status" value="1"/>
</dbReference>
<dbReference type="PROSITE" id="PS50851">
    <property type="entry name" value="CHEW"/>
    <property type="match status" value="1"/>
</dbReference>
<accession>A0ABU3MID7</accession>
<dbReference type="InterPro" id="IPR002545">
    <property type="entry name" value="CheW-lke_dom"/>
</dbReference>
<dbReference type="Pfam" id="PF01584">
    <property type="entry name" value="CheW"/>
    <property type="match status" value="1"/>
</dbReference>
<comment type="caution">
    <text evidence="2">The sequence shown here is derived from an EMBL/GenBank/DDBJ whole genome shotgun (WGS) entry which is preliminary data.</text>
</comment>
<protein>
    <submittedName>
        <fullName evidence="2">Chemotaxis protein CheW</fullName>
    </submittedName>
</protein>
<dbReference type="Gene3D" id="2.30.30.40">
    <property type="entry name" value="SH3 Domains"/>
    <property type="match status" value="1"/>
</dbReference>
<gene>
    <name evidence="2" type="ORF">RQ831_16180</name>
</gene>
<dbReference type="InterPro" id="IPR036061">
    <property type="entry name" value="CheW-like_dom_sf"/>
</dbReference>
<evidence type="ECO:0000313" key="2">
    <source>
        <dbReference type="EMBL" id="MDT8332596.1"/>
    </source>
</evidence>